<dbReference type="Gene3D" id="3.40.190.10">
    <property type="entry name" value="Periplasmic binding protein-like II"/>
    <property type="match status" value="2"/>
</dbReference>
<evidence type="ECO:0000313" key="3">
    <source>
        <dbReference type="EMBL" id="GGE12595.1"/>
    </source>
</evidence>
<dbReference type="SMART" id="SM00062">
    <property type="entry name" value="PBPb"/>
    <property type="match status" value="1"/>
</dbReference>
<accession>A0A917E9I3</accession>
<evidence type="ECO:0000259" key="2">
    <source>
        <dbReference type="SMART" id="SM00062"/>
    </source>
</evidence>
<name>A0A917E9I3_9HYPH</name>
<dbReference type="Pfam" id="PF00497">
    <property type="entry name" value="SBP_bac_3"/>
    <property type="match status" value="1"/>
</dbReference>
<keyword evidence="1" id="KW-0732">Signal</keyword>
<dbReference type="PANTHER" id="PTHR35936:SF19">
    <property type="entry name" value="AMINO-ACID-BINDING PROTEIN YXEM-RELATED"/>
    <property type="match status" value="1"/>
</dbReference>
<dbReference type="EMBL" id="BMIQ01000005">
    <property type="protein sequence ID" value="GGE12595.1"/>
    <property type="molecule type" value="Genomic_DNA"/>
</dbReference>
<evidence type="ECO:0000256" key="1">
    <source>
        <dbReference type="ARBA" id="ARBA00022729"/>
    </source>
</evidence>
<sequence length="300" mass="33204">MRPFDAHTRPSRLDRRRFCLSLAATALMTPALTHPALAEAMENAALAPEIRAIKERGQLIVGMTRFDSPPFYYRSSAATGDQSPSLNGWDVEFARSLARLLDVELVLNREAAAFNDVVELASMGAVDVAISKLSITARRALTVQFTTPSINLRHALLVNRAALAQRHGEGDVKAMLNRDFDGRLGVIANSSYAETAKHIFTRATLREFANWDEVVEAVNRGAVDLAYRDELEVKKLMRLRPDLHLNLGSTLITDIRDSIAFAVPGRSAQLLSVLNIMLAQRQQFDANQLLDQYSDIFAAT</sequence>
<reference evidence="3" key="1">
    <citation type="journal article" date="2014" name="Int. J. Syst. Evol. Microbiol.">
        <title>Complete genome sequence of Corynebacterium casei LMG S-19264T (=DSM 44701T), isolated from a smear-ripened cheese.</title>
        <authorList>
            <consortium name="US DOE Joint Genome Institute (JGI-PGF)"/>
            <person name="Walter F."/>
            <person name="Albersmeier A."/>
            <person name="Kalinowski J."/>
            <person name="Ruckert C."/>
        </authorList>
    </citation>
    <scope>NUCLEOTIDE SEQUENCE</scope>
    <source>
        <strain evidence="3">CGMCC 1.15367</strain>
    </source>
</reference>
<reference evidence="3" key="2">
    <citation type="submission" date="2020-09" db="EMBL/GenBank/DDBJ databases">
        <authorList>
            <person name="Sun Q."/>
            <person name="Zhou Y."/>
        </authorList>
    </citation>
    <scope>NUCLEOTIDE SEQUENCE</scope>
    <source>
        <strain evidence="3">CGMCC 1.15367</strain>
    </source>
</reference>
<organism evidence="3 4">
    <name type="scientific">Aureimonas endophytica</name>
    <dbReference type="NCBI Taxonomy" id="2027858"/>
    <lineage>
        <taxon>Bacteria</taxon>
        <taxon>Pseudomonadati</taxon>
        <taxon>Pseudomonadota</taxon>
        <taxon>Alphaproteobacteria</taxon>
        <taxon>Hyphomicrobiales</taxon>
        <taxon>Aurantimonadaceae</taxon>
        <taxon>Aureimonas</taxon>
    </lineage>
</organism>
<comment type="caution">
    <text evidence="3">The sequence shown here is derived from an EMBL/GenBank/DDBJ whole genome shotgun (WGS) entry which is preliminary data.</text>
</comment>
<dbReference type="SUPFAM" id="SSF53850">
    <property type="entry name" value="Periplasmic binding protein-like II"/>
    <property type="match status" value="1"/>
</dbReference>
<feature type="domain" description="Solute-binding protein family 3/N-terminal" evidence="2">
    <location>
        <begin position="58"/>
        <end position="295"/>
    </location>
</feature>
<gene>
    <name evidence="3" type="ORF">GCM10011390_34680</name>
</gene>
<evidence type="ECO:0000313" key="4">
    <source>
        <dbReference type="Proteomes" id="UP000644699"/>
    </source>
</evidence>
<proteinExistence type="predicted"/>
<dbReference type="PANTHER" id="PTHR35936">
    <property type="entry name" value="MEMBRANE-BOUND LYTIC MUREIN TRANSGLYCOSYLASE F"/>
    <property type="match status" value="1"/>
</dbReference>
<dbReference type="InterPro" id="IPR006311">
    <property type="entry name" value="TAT_signal"/>
</dbReference>
<dbReference type="PROSITE" id="PS51318">
    <property type="entry name" value="TAT"/>
    <property type="match status" value="1"/>
</dbReference>
<protein>
    <submittedName>
        <fullName evidence="3">ABC transporter substrate-binding protein</fullName>
    </submittedName>
</protein>
<dbReference type="RefSeq" id="WP_188910694.1">
    <property type="nucleotide sequence ID" value="NZ_BMIQ01000005.1"/>
</dbReference>
<keyword evidence="4" id="KW-1185">Reference proteome</keyword>
<dbReference type="InterPro" id="IPR001638">
    <property type="entry name" value="Solute-binding_3/MltF_N"/>
</dbReference>
<dbReference type="AlphaFoldDB" id="A0A917E9I3"/>
<dbReference type="Proteomes" id="UP000644699">
    <property type="component" value="Unassembled WGS sequence"/>
</dbReference>